<reference evidence="2 3" key="1">
    <citation type="submission" date="2020-09" db="EMBL/GenBank/DDBJ databases">
        <title>De no assembly of potato wild relative species, Solanum commersonii.</title>
        <authorList>
            <person name="Cho K."/>
        </authorList>
    </citation>
    <scope>NUCLEOTIDE SEQUENCE [LARGE SCALE GENOMIC DNA]</scope>
    <source>
        <strain evidence="2">LZ3.2</strain>
        <tissue evidence="2">Leaf</tissue>
    </source>
</reference>
<evidence type="ECO:0000256" key="1">
    <source>
        <dbReference type="SAM" id="SignalP"/>
    </source>
</evidence>
<dbReference type="Proteomes" id="UP000824120">
    <property type="component" value="Chromosome 5"/>
</dbReference>
<dbReference type="AlphaFoldDB" id="A0A9J5Z5W8"/>
<feature type="signal peptide" evidence="1">
    <location>
        <begin position="1"/>
        <end position="19"/>
    </location>
</feature>
<sequence length="67" mass="7177">MRFPSFLILSSPSLHSAAAVPLSIAAADWSREELPVRASPTGAAASFPSLLILSFSFKARFELEIIS</sequence>
<keyword evidence="1" id="KW-0732">Signal</keyword>
<organism evidence="2 3">
    <name type="scientific">Solanum commersonii</name>
    <name type="common">Commerson's wild potato</name>
    <name type="synonym">Commerson's nightshade</name>
    <dbReference type="NCBI Taxonomy" id="4109"/>
    <lineage>
        <taxon>Eukaryota</taxon>
        <taxon>Viridiplantae</taxon>
        <taxon>Streptophyta</taxon>
        <taxon>Embryophyta</taxon>
        <taxon>Tracheophyta</taxon>
        <taxon>Spermatophyta</taxon>
        <taxon>Magnoliopsida</taxon>
        <taxon>eudicotyledons</taxon>
        <taxon>Gunneridae</taxon>
        <taxon>Pentapetalae</taxon>
        <taxon>asterids</taxon>
        <taxon>lamiids</taxon>
        <taxon>Solanales</taxon>
        <taxon>Solanaceae</taxon>
        <taxon>Solanoideae</taxon>
        <taxon>Solaneae</taxon>
        <taxon>Solanum</taxon>
    </lineage>
</organism>
<accession>A0A9J5Z5W8</accession>
<feature type="chain" id="PRO_5039901497" description="Secreted protein" evidence="1">
    <location>
        <begin position="20"/>
        <end position="67"/>
    </location>
</feature>
<proteinExistence type="predicted"/>
<dbReference type="EMBL" id="JACXVP010000005">
    <property type="protein sequence ID" value="KAG5606860.1"/>
    <property type="molecule type" value="Genomic_DNA"/>
</dbReference>
<name>A0A9J5Z5W8_SOLCO</name>
<keyword evidence="3" id="KW-1185">Reference proteome</keyword>
<evidence type="ECO:0008006" key="4">
    <source>
        <dbReference type="Google" id="ProtNLM"/>
    </source>
</evidence>
<gene>
    <name evidence="2" type="ORF">H5410_028352</name>
</gene>
<evidence type="ECO:0000313" key="2">
    <source>
        <dbReference type="EMBL" id="KAG5606860.1"/>
    </source>
</evidence>
<evidence type="ECO:0000313" key="3">
    <source>
        <dbReference type="Proteomes" id="UP000824120"/>
    </source>
</evidence>
<protein>
    <recommendedName>
        <fullName evidence="4">Secreted protein</fullName>
    </recommendedName>
</protein>
<comment type="caution">
    <text evidence="2">The sequence shown here is derived from an EMBL/GenBank/DDBJ whole genome shotgun (WGS) entry which is preliminary data.</text>
</comment>